<organism evidence="2 3">
    <name type="scientific">Rhizopogon vesiculosus</name>
    <dbReference type="NCBI Taxonomy" id="180088"/>
    <lineage>
        <taxon>Eukaryota</taxon>
        <taxon>Fungi</taxon>
        <taxon>Dikarya</taxon>
        <taxon>Basidiomycota</taxon>
        <taxon>Agaricomycotina</taxon>
        <taxon>Agaricomycetes</taxon>
        <taxon>Agaricomycetidae</taxon>
        <taxon>Boletales</taxon>
        <taxon>Suillineae</taxon>
        <taxon>Rhizopogonaceae</taxon>
        <taxon>Rhizopogon</taxon>
    </lineage>
</organism>
<dbReference type="EMBL" id="LVVM01005896">
    <property type="protein sequence ID" value="OJA09506.1"/>
    <property type="molecule type" value="Genomic_DNA"/>
</dbReference>
<reference evidence="2 3" key="1">
    <citation type="submission" date="2016-03" db="EMBL/GenBank/DDBJ databases">
        <title>Comparative genomics of the ectomycorrhizal sister species Rhizopogon vinicolor and Rhizopogon vesiculosus (Basidiomycota: Boletales) reveals a divergence of the mating type B locus.</title>
        <authorList>
            <person name="Mujic A.B."/>
            <person name="Kuo A."/>
            <person name="Tritt A."/>
            <person name="Lipzen A."/>
            <person name="Chen C."/>
            <person name="Johnson J."/>
            <person name="Sharma A."/>
            <person name="Barry K."/>
            <person name="Grigoriev I.V."/>
            <person name="Spatafora J.W."/>
        </authorList>
    </citation>
    <scope>NUCLEOTIDE SEQUENCE [LARGE SCALE GENOMIC DNA]</scope>
    <source>
        <strain evidence="2 3">AM-OR11-056</strain>
    </source>
</reference>
<feature type="compositionally biased region" description="Basic and acidic residues" evidence="1">
    <location>
        <begin position="1"/>
        <end position="10"/>
    </location>
</feature>
<evidence type="ECO:0000256" key="1">
    <source>
        <dbReference type="SAM" id="MobiDB-lite"/>
    </source>
</evidence>
<protein>
    <submittedName>
        <fullName evidence="2">Uncharacterized protein</fullName>
    </submittedName>
</protein>
<keyword evidence="3" id="KW-1185">Reference proteome</keyword>
<sequence length="96" mass="10643">MPNTSKEKSSAKRHKPTANTYQADLTLIPSPSRPHLCYKRPTSLMAATYTQTGTLASDDMKWIQDVTLHAWAESVHAPYGPSLLIFPRLLGFAIDS</sequence>
<accession>A0A1J8QJ91</accession>
<proteinExistence type="predicted"/>
<comment type="caution">
    <text evidence="2">The sequence shown here is derived from an EMBL/GenBank/DDBJ whole genome shotgun (WGS) entry which is preliminary data.</text>
</comment>
<dbReference type="AlphaFoldDB" id="A0A1J8QJ91"/>
<name>A0A1J8QJ91_9AGAM</name>
<dbReference type="Proteomes" id="UP000183567">
    <property type="component" value="Unassembled WGS sequence"/>
</dbReference>
<evidence type="ECO:0000313" key="2">
    <source>
        <dbReference type="EMBL" id="OJA09506.1"/>
    </source>
</evidence>
<evidence type="ECO:0000313" key="3">
    <source>
        <dbReference type="Proteomes" id="UP000183567"/>
    </source>
</evidence>
<feature type="region of interest" description="Disordered" evidence="1">
    <location>
        <begin position="1"/>
        <end position="27"/>
    </location>
</feature>
<gene>
    <name evidence="2" type="ORF">AZE42_10657</name>
</gene>